<evidence type="ECO:0000313" key="18">
    <source>
        <dbReference type="EMBL" id="PWG61966.1"/>
    </source>
</evidence>
<evidence type="ECO:0000256" key="7">
    <source>
        <dbReference type="ARBA" id="ARBA00022723"/>
    </source>
</evidence>
<keyword evidence="11" id="KW-0560">Oxidoreductase</keyword>
<feature type="domain" description="FAD-binding FR-type" evidence="16">
    <location>
        <begin position="149"/>
        <end position="364"/>
    </location>
</feature>
<dbReference type="GO" id="GO:0046872">
    <property type="term" value="F:metal ion binding"/>
    <property type="evidence" value="ECO:0007669"/>
    <property type="project" value="UniProtKB-KW"/>
</dbReference>
<dbReference type="GO" id="GO:0051539">
    <property type="term" value="F:4 iron, 4 sulfur cluster binding"/>
    <property type="evidence" value="ECO:0007669"/>
    <property type="project" value="UniProtKB-KW"/>
</dbReference>
<evidence type="ECO:0000256" key="12">
    <source>
        <dbReference type="ARBA" id="ARBA00023004"/>
    </source>
</evidence>
<keyword evidence="6" id="KW-0288">FMN</keyword>
<keyword evidence="8" id="KW-0274">FAD</keyword>
<dbReference type="GO" id="GO:0005829">
    <property type="term" value="C:cytosol"/>
    <property type="evidence" value="ECO:0007669"/>
    <property type="project" value="TreeGrafter"/>
</dbReference>
<comment type="caution">
    <text evidence="18">The sequence shown here is derived from an EMBL/GenBank/DDBJ whole genome shotgun (WGS) entry which is preliminary data.</text>
</comment>
<dbReference type="RefSeq" id="WP_109679444.1">
    <property type="nucleotide sequence ID" value="NZ_CP086615.1"/>
</dbReference>
<dbReference type="EC" id="1.8.1.2" evidence="3"/>
<dbReference type="GO" id="GO:0050660">
    <property type="term" value="F:flavin adenine dinucleotide binding"/>
    <property type="evidence" value="ECO:0007669"/>
    <property type="project" value="TreeGrafter"/>
</dbReference>
<dbReference type="InterPro" id="IPR001709">
    <property type="entry name" value="Flavoprot_Pyr_Nucl_cyt_Rdtase"/>
</dbReference>
<dbReference type="PRINTS" id="PR00371">
    <property type="entry name" value="FPNCR"/>
</dbReference>
<evidence type="ECO:0000256" key="4">
    <source>
        <dbReference type="ARBA" id="ARBA00022485"/>
    </source>
</evidence>
<keyword evidence="4" id="KW-0004">4Fe-4S</keyword>
<evidence type="ECO:0000256" key="3">
    <source>
        <dbReference type="ARBA" id="ARBA00012604"/>
    </source>
</evidence>
<evidence type="ECO:0000256" key="11">
    <source>
        <dbReference type="ARBA" id="ARBA00023002"/>
    </source>
</evidence>
<keyword evidence="9" id="KW-0521">NADP</keyword>
<keyword evidence="5" id="KW-0285">Flavoprotein</keyword>
<dbReference type="GO" id="GO:0010181">
    <property type="term" value="F:FMN binding"/>
    <property type="evidence" value="ECO:0007669"/>
    <property type="project" value="TreeGrafter"/>
</dbReference>
<dbReference type="OrthoDB" id="9816402at2"/>
<evidence type="ECO:0000256" key="13">
    <source>
        <dbReference type="ARBA" id="ARBA00023014"/>
    </source>
</evidence>
<dbReference type="Gene3D" id="2.40.30.10">
    <property type="entry name" value="Translation factors"/>
    <property type="match status" value="1"/>
</dbReference>
<comment type="cofactor">
    <cofactor evidence="1">
        <name>FMN</name>
        <dbReference type="ChEBI" id="CHEBI:58210"/>
    </cofactor>
</comment>
<dbReference type="NCBIfam" id="NF004859">
    <property type="entry name" value="PRK06214.1"/>
    <property type="match status" value="1"/>
</dbReference>
<dbReference type="AlphaFoldDB" id="A0A2U2MYG1"/>
<dbReference type="InterPro" id="IPR007202">
    <property type="entry name" value="4Fe-4S_dom"/>
</dbReference>
<dbReference type="InterPro" id="IPR017927">
    <property type="entry name" value="FAD-bd_FR_type"/>
</dbReference>
<dbReference type="Gene3D" id="1.20.990.10">
    <property type="entry name" value="NADPH-cytochrome p450 Reductase, Chain A, domain 3"/>
    <property type="match status" value="1"/>
</dbReference>
<dbReference type="PROSITE" id="PS51656">
    <property type="entry name" value="4FE4S"/>
    <property type="match status" value="1"/>
</dbReference>
<dbReference type="InterPro" id="IPR023173">
    <property type="entry name" value="NADPH_Cyt_P450_Rdtase_alpha"/>
</dbReference>
<dbReference type="PANTHER" id="PTHR19384">
    <property type="entry name" value="NITRIC OXIDE SYNTHASE-RELATED"/>
    <property type="match status" value="1"/>
</dbReference>
<dbReference type="Gene3D" id="1.10.15.40">
    <property type="entry name" value="Electron transport complex subunit B, putative Fe-S cluster"/>
    <property type="match status" value="1"/>
</dbReference>
<dbReference type="GO" id="GO:0004783">
    <property type="term" value="F:sulfite reductase (NADPH) activity"/>
    <property type="evidence" value="ECO:0007669"/>
    <property type="project" value="UniProtKB-EC"/>
</dbReference>
<evidence type="ECO:0000256" key="6">
    <source>
        <dbReference type="ARBA" id="ARBA00022643"/>
    </source>
</evidence>
<dbReference type="PROSITE" id="PS51384">
    <property type="entry name" value="FAD_FR"/>
    <property type="match status" value="1"/>
</dbReference>
<evidence type="ECO:0000256" key="14">
    <source>
        <dbReference type="ARBA" id="ARBA00023192"/>
    </source>
</evidence>
<dbReference type="InterPro" id="IPR017938">
    <property type="entry name" value="Riboflavin_synthase-like_b-brl"/>
</dbReference>
<evidence type="ECO:0000256" key="15">
    <source>
        <dbReference type="ARBA" id="ARBA00052219"/>
    </source>
</evidence>
<dbReference type="SUPFAM" id="SSF63380">
    <property type="entry name" value="Riboflavin synthase domain-like"/>
    <property type="match status" value="1"/>
</dbReference>
<dbReference type="EMBL" id="QFFI01000024">
    <property type="protein sequence ID" value="PWG61966.1"/>
    <property type="molecule type" value="Genomic_DNA"/>
</dbReference>
<dbReference type="SUPFAM" id="SSF52343">
    <property type="entry name" value="Ferredoxin reductase-like, C-terminal NADP-linked domain"/>
    <property type="match status" value="1"/>
</dbReference>
<dbReference type="PANTHER" id="PTHR19384:SF128">
    <property type="entry name" value="NADPH OXIDOREDUCTASE A"/>
    <property type="match status" value="1"/>
</dbReference>
<keyword evidence="19" id="KW-1185">Reference proteome</keyword>
<dbReference type="Gene3D" id="3.40.50.80">
    <property type="entry name" value="Nucleotide-binding domain of ferredoxin-NADP reductase (FNR) module"/>
    <property type="match status" value="1"/>
</dbReference>
<sequence>MNASVIPRSAPFSEQQRQWLAAIVSERFLNPGGAGEATTGDDGLLDDLDSAPWHDMDLPLEERMALVPEGGPFLYRIMAAMAQQDCGQCGYDCKGYAQALVEGREPEMGLCVPGGPTTRKQVKALFEAHGPVAAAAEAAPLGPVGQDPRNPWHAPVNSVYALHGEGAPKDTRHVVIDLAGSGLTYRPGDSLGVYPQNDPALVASVIGELGAAAETEVTVKAGIALRLDEALRDWLDITAPSDEVLELLAAVAGDAGEARALAALAEEGLDDSPLDVFDVLRRHPSARPDVQAFVDRLGRLRPRLYSIASSQSMHPEEVHLTVGVVRYEAEARQRKGVASNFLAERAAGREVPIYLQPAKDFAVPEDDRTPIIMVGPGTGIAPFRGFLEERHARGASGGAWLFFGNPHRESDFLYQEELEGYLEAGTLTRLATAFSRDGERKVYVQDRMREHGAELWSWLQAGACFYVCGDAEHMAPAVDTALRDVIREHGGADEESARDYLRKLARQGRYQRDVY</sequence>
<accession>A0A2U2MYG1</accession>
<keyword evidence="14" id="KW-0028">Amino-acid biosynthesis</keyword>
<keyword evidence="12" id="KW-0408">Iron</keyword>
<evidence type="ECO:0000256" key="9">
    <source>
        <dbReference type="ARBA" id="ARBA00022857"/>
    </source>
</evidence>
<keyword evidence="14" id="KW-0198">Cysteine biosynthesis</keyword>
<evidence type="ECO:0000313" key="19">
    <source>
        <dbReference type="Proteomes" id="UP000245474"/>
    </source>
</evidence>
<dbReference type="InterPro" id="IPR039261">
    <property type="entry name" value="FNR_nucleotide-bd"/>
</dbReference>
<dbReference type="GO" id="GO:0019344">
    <property type="term" value="P:cysteine biosynthetic process"/>
    <property type="evidence" value="ECO:0007669"/>
    <property type="project" value="UniProtKB-KW"/>
</dbReference>
<evidence type="ECO:0000256" key="1">
    <source>
        <dbReference type="ARBA" id="ARBA00001917"/>
    </source>
</evidence>
<dbReference type="CDD" id="cd06199">
    <property type="entry name" value="SiR"/>
    <property type="match status" value="1"/>
</dbReference>
<keyword evidence="13" id="KW-0411">Iron-sulfur</keyword>
<organism evidence="18 19">
    <name type="scientific">Sediminicurvatus halobius</name>
    <dbReference type="NCBI Taxonomy" id="2182432"/>
    <lineage>
        <taxon>Bacteria</taxon>
        <taxon>Pseudomonadati</taxon>
        <taxon>Pseudomonadota</taxon>
        <taxon>Gammaproteobacteria</taxon>
        <taxon>Chromatiales</taxon>
        <taxon>Ectothiorhodospiraceae</taxon>
        <taxon>Sediminicurvatus</taxon>
    </lineage>
</organism>
<evidence type="ECO:0000256" key="8">
    <source>
        <dbReference type="ARBA" id="ARBA00022827"/>
    </source>
</evidence>
<dbReference type="InterPro" id="IPR003097">
    <property type="entry name" value="CysJ-like_FAD-binding"/>
</dbReference>
<reference evidence="18 19" key="1">
    <citation type="submission" date="2018-05" db="EMBL/GenBank/DDBJ databases">
        <title>Spiribacter halobius sp. nov., a moderately halophilic bacterium isolated from marine solar saltern.</title>
        <authorList>
            <person name="Zheng W.-S."/>
            <person name="Lu D.-C."/>
            <person name="Du Z.-J."/>
        </authorList>
    </citation>
    <scope>NUCLEOTIDE SEQUENCE [LARGE SCALE GENOMIC DNA]</scope>
    <source>
        <strain evidence="18 19">E85</strain>
    </source>
</reference>
<gene>
    <name evidence="18" type="ORF">DEM34_13970</name>
</gene>
<comment type="catalytic activity">
    <reaction evidence="15">
        <text>hydrogen sulfide + 3 NADP(+) + 3 H2O = sulfite + 3 NADPH + 4 H(+)</text>
        <dbReference type="Rhea" id="RHEA:13801"/>
        <dbReference type="ChEBI" id="CHEBI:15377"/>
        <dbReference type="ChEBI" id="CHEBI:15378"/>
        <dbReference type="ChEBI" id="CHEBI:17359"/>
        <dbReference type="ChEBI" id="CHEBI:29919"/>
        <dbReference type="ChEBI" id="CHEBI:57783"/>
        <dbReference type="ChEBI" id="CHEBI:58349"/>
        <dbReference type="EC" id="1.8.1.2"/>
    </reaction>
</comment>
<dbReference type="Pfam" id="PF00175">
    <property type="entry name" value="NAD_binding_1"/>
    <property type="match status" value="1"/>
</dbReference>
<evidence type="ECO:0000256" key="10">
    <source>
        <dbReference type="ARBA" id="ARBA00022982"/>
    </source>
</evidence>
<proteinExistence type="predicted"/>
<dbReference type="InterPro" id="IPR001433">
    <property type="entry name" value="OxRdtase_FAD/NAD-bd"/>
</dbReference>
<name>A0A2U2MYG1_9GAMM</name>
<keyword evidence="7" id="KW-0479">Metal-binding</keyword>
<evidence type="ECO:0000256" key="5">
    <source>
        <dbReference type="ARBA" id="ARBA00022630"/>
    </source>
</evidence>
<keyword evidence="10" id="KW-0249">Electron transport</keyword>
<feature type="domain" description="4Fe-4S" evidence="17">
    <location>
        <begin position="69"/>
        <end position="128"/>
    </location>
</feature>
<evidence type="ECO:0000259" key="17">
    <source>
        <dbReference type="PROSITE" id="PS51656"/>
    </source>
</evidence>
<comment type="cofactor">
    <cofactor evidence="2">
        <name>FAD</name>
        <dbReference type="ChEBI" id="CHEBI:57692"/>
    </cofactor>
</comment>
<evidence type="ECO:0000259" key="16">
    <source>
        <dbReference type="PROSITE" id="PS51384"/>
    </source>
</evidence>
<dbReference type="Proteomes" id="UP000245474">
    <property type="component" value="Unassembled WGS sequence"/>
</dbReference>
<evidence type="ECO:0000256" key="2">
    <source>
        <dbReference type="ARBA" id="ARBA00001974"/>
    </source>
</evidence>
<protein>
    <recommendedName>
        <fullName evidence="3">assimilatory sulfite reductase (NADPH)</fullName>
        <ecNumber evidence="3">1.8.1.2</ecNumber>
    </recommendedName>
</protein>
<keyword evidence="10" id="KW-0813">Transport</keyword>
<dbReference type="FunFam" id="3.40.50.80:FF:000001">
    <property type="entry name" value="NADPH--cytochrome P450 reductase 1"/>
    <property type="match status" value="1"/>
</dbReference>
<dbReference type="Pfam" id="PF00667">
    <property type="entry name" value="FAD_binding_1"/>
    <property type="match status" value="1"/>
</dbReference>
<dbReference type="Pfam" id="PF04060">
    <property type="entry name" value="FeS"/>
    <property type="match status" value="1"/>
</dbReference>